<gene>
    <name evidence="3" type="ORF">ACFSSE_00865</name>
</gene>
<organism evidence="3 4">
    <name type="scientific">Pedobacter alpinus</name>
    <dbReference type="NCBI Taxonomy" id="1590643"/>
    <lineage>
        <taxon>Bacteria</taxon>
        <taxon>Pseudomonadati</taxon>
        <taxon>Bacteroidota</taxon>
        <taxon>Sphingobacteriia</taxon>
        <taxon>Sphingobacteriales</taxon>
        <taxon>Sphingobacteriaceae</taxon>
        <taxon>Pedobacter</taxon>
    </lineage>
</organism>
<dbReference type="InterPro" id="IPR043781">
    <property type="entry name" value="DUF5723"/>
</dbReference>
<evidence type="ECO:0000313" key="3">
    <source>
        <dbReference type="EMBL" id="MFD2730246.1"/>
    </source>
</evidence>
<evidence type="ECO:0000313" key="4">
    <source>
        <dbReference type="Proteomes" id="UP001597546"/>
    </source>
</evidence>
<keyword evidence="1" id="KW-0175">Coiled coil</keyword>
<accession>A0ABW5TMB6</accession>
<comment type="caution">
    <text evidence="3">The sequence shown here is derived from an EMBL/GenBank/DDBJ whole genome shotgun (WGS) entry which is preliminary data.</text>
</comment>
<name>A0ABW5TMB6_9SPHI</name>
<dbReference type="Proteomes" id="UP001597546">
    <property type="component" value="Unassembled WGS sequence"/>
</dbReference>
<dbReference type="EMBL" id="JBHULV010000005">
    <property type="protein sequence ID" value="MFD2730246.1"/>
    <property type="molecule type" value="Genomic_DNA"/>
</dbReference>
<keyword evidence="4" id="KW-1185">Reference proteome</keyword>
<sequence>MKIAFGILLFFLFPFILFAQKISLYHTGTQFDTFENPVQQGFIKDNSRKYAITLFPHIGGFINFNGDGETAFKKLLYSRTFGNNNIPNIGQGNTNTINGDLNLYLFNYKIFKTTNYNRELGFSLQFKNEGSGNITNETLAVFDSFDNFNSSTYTNPFNSNGTNQSYWQLGVTYRENYDERWAFGAKASLLSGLTYNKINVNSSSLTVNQDTSYTVGLAGNYISNFGFNELKYNQLIPNIKNLGAAISLSTSYTTKSDFYFTANLKDLGFIRWGKESGNYNFDSNITVKDSASVNSASTYFELLKDDVNNTEVQKYFYSSINTKVEFAASKEFGFYKPVFVVSKSIFNPQGQIGLLNNLKKNAFVFSFNAIYDLQTKMNFGSQMMIKSANAEFYVGSEQIFPSYYLSKSFITQNENIGRGNPRADIYIGINVKFGPKMQNIGTADEIPGLNHKETGYVVRLSKKELKRLQKKNQEIEKNRSKNDKRNFRR</sequence>
<feature type="coiled-coil region" evidence="1">
    <location>
        <begin position="458"/>
        <end position="485"/>
    </location>
</feature>
<feature type="domain" description="DUF5723" evidence="2">
    <location>
        <begin position="70"/>
        <end position="395"/>
    </location>
</feature>
<proteinExistence type="predicted"/>
<evidence type="ECO:0000259" key="2">
    <source>
        <dbReference type="Pfam" id="PF18990"/>
    </source>
</evidence>
<evidence type="ECO:0000256" key="1">
    <source>
        <dbReference type="SAM" id="Coils"/>
    </source>
</evidence>
<dbReference type="Pfam" id="PF18990">
    <property type="entry name" value="DUF5723"/>
    <property type="match status" value="1"/>
</dbReference>
<reference evidence="4" key="1">
    <citation type="journal article" date="2019" name="Int. J. Syst. Evol. Microbiol.">
        <title>The Global Catalogue of Microorganisms (GCM) 10K type strain sequencing project: providing services to taxonomists for standard genome sequencing and annotation.</title>
        <authorList>
            <consortium name="The Broad Institute Genomics Platform"/>
            <consortium name="The Broad Institute Genome Sequencing Center for Infectious Disease"/>
            <person name="Wu L."/>
            <person name="Ma J."/>
        </authorList>
    </citation>
    <scope>NUCLEOTIDE SEQUENCE [LARGE SCALE GENOMIC DNA]</scope>
    <source>
        <strain evidence="4">KCTC 42456</strain>
    </source>
</reference>
<dbReference type="RefSeq" id="WP_379041007.1">
    <property type="nucleotide sequence ID" value="NZ_JBHSKW010000006.1"/>
</dbReference>
<protein>
    <submittedName>
        <fullName evidence="3">DUF5723 family protein</fullName>
    </submittedName>
</protein>